<name>A0A0R3BKG8_9BRAD</name>
<comment type="caution">
    <text evidence="2">The sequence shown here is derived from an EMBL/GenBank/DDBJ whole genome shotgun (WGS) entry which is preliminary data.</text>
</comment>
<dbReference type="AlphaFoldDB" id="A0A0R3BKG8"/>
<protein>
    <recommendedName>
        <fullName evidence="4">Tyr recombinase domain-containing protein</fullName>
    </recommendedName>
</protein>
<feature type="region of interest" description="Disordered" evidence="1">
    <location>
        <begin position="27"/>
        <end position="49"/>
    </location>
</feature>
<organism evidence="2 3">
    <name type="scientific">Bradyrhizobium yuanmingense</name>
    <dbReference type="NCBI Taxonomy" id="108015"/>
    <lineage>
        <taxon>Bacteria</taxon>
        <taxon>Pseudomonadati</taxon>
        <taxon>Pseudomonadota</taxon>
        <taxon>Alphaproteobacteria</taxon>
        <taxon>Hyphomicrobiales</taxon>
        <taxon>Nitrobacteraceae</taxon>
        <taxon>Bradyrhizobium</taxon>
    </lineage>
</organism>
<evidence type="ECO:0008006" key="4">
    <source>
        <dbReference type="Google" id="ProtNLM"/>
    </source>
</evidence>
<proteinExistence type="predicted"/>
<dbReference type="EMBL" id="LJYF01000051">
    <property type="protein sequence ID" value="KRP85893.1"/>
    <property type="molecule type" value="Genomic_DNA"/>
</dbReference>
<reference evidence="2 3" key="1">
    <citation type="submission" date="2015-09" db="EMBL/GenBank/DDBJ databases">
        <title>Draft Genome Sequence of the Strain BR 3267 (Bradyrhizobium yuanmingense) recommended as inoculant for cowpea in Brazil.</title>
        <authorList>
            <person name="Simoes-Araujo J.L."/>
            <person name="Zilli J.E."/>
        </authorList>
    </citation>
    <scope>NUCLEOTIDE SEQUENCE [LARGE SCALE GENOMIC DNA]</scope>
    <source>
        <strain evidence="2 3">BR3267</strain>
    </source>
</reference>
<feature type="compositionally biased region" description="Basic and acidic residues" evidence="1">
    <location>
        <begin position="36"/>
        <end position="48"/>
    </location>
</feature>
<sequence>MEEGKNDTLNHAAECEKLERILATVLRHKNPSLPPRRPDPRPQKELAKQWRKPYIYTPSDIRQMLDIAHSYPSQRAPLRAPSIHAMLLLAYARGFGVTSLPPLNLGDVDFRVDEGKICLTTDCVEKTLLSVRDNFFGFPFQAATMRS</sequence>
<gene>
    <name evidence="2" type="ORF">AOQ72_04515</name>
</gene>
<evidence type="ECO:0000313" key="2">
    <source>
        <dbReference type="EMBL" id="KRP85893.1"/>
    </source>
</evidence>
<evidence type="ECO:0000313" key="3">
    <source>
        <dbReference type="Proteomes" id="UP000051380"/>
    </source>
</evidence>
<dbReference type="Proteomes" id="UP000051380">
    <property type="component" value="Unassembled WGS sequence"/>
</dbReference>
<accession>A0A0R3BKG8</accession>
<evidence type="ECO:0000256" key="1">
    <source>
        <dbReference type="SAM" id="MobiDB-lite"/>
    </source>
</evidence>